<dbReference type="Proteomes" id="UP000299102">
    <property type="component" value="Unassembled WGS sequence"/>
</dbReference>
<evidence type="ECO:0000313" key="3">
    <source>
        <dbReference type="Proteomes" id="UP000299102"/>
    </source>
</evidence>
<dbReference type="AlphaFoldDB" id="A0A4C1YWU6"/>
<accession>A0A4C1YWU6</accession>
<feature type="compositionally biased region" description="Basic residues" evidence="1">
    <location>
        <begin position="81"/>
        <end position="97"/>
    </location>
</feature>
<gene>
    <name evidence="2" type="ORF">EVAR_66129_1</name>
</gene>
<sequence length="124" mass="14310">MIVATYDVRAKHNSSEKNYGTRHVIALPQHSSRAALMPECDCSPQRPPPTRLLKQNAGISKTRRARPAASKRGASREYNRNKWKQLKPARSASRTRTRVPFKPARFTKFVLPFRDSSWEVVFRF</sequence>
<evidence type="ECO:0000256" key="1">
    <source>
        <dbReference type="SAM" id="MobiDB-lite"/>
    </source>
</evidence>
<feature type="region of interest" description="Disordered" evidence="1">
    <location>
        <begin position="40"/>
        <end position="97"/>
    </location>
</feature>
<evidence type="ECO:0000313" key="2">
    <source>
        <dbReference type="EMBL" id="GBP80578.1"/>
    </source>
</evidence>
<protein>
    <submittedName>
        <fullName evidence="2">Uncharacterized protein</fullName>
    </submittedName>
</protein>
<comment type="caution">
    <text evidence="2">The sequence shown here is derived from an EMBL/GenBank/DDBJ whole genome shotgun (WGS) entry which is preliminary data.</text>
</comment>
<organism evidence="2 3">
    <name type="scientific">Eumeta variegata</name>
    <name type="common">Bagworm moth</name>
    <name type="synonym">Eumeta japonica</name>
    <dbReference type="NCBI Taxonomy" id="151549"/>
    <lineage>
        <taxon>Eukaryota</taxon>
        <taxon>Metazoa</taxon>
        <taxon>Ecdysozoa</taxon>
        <taxon>Arthropoda</taxon>
        <taxon>Hexapoda</taxon>
        <taxon>Insecta</taxon>
        <taxon>Pterygota</taxon>
        <taxon>Neoptera</taxon>
        <taxon>Endopterygota</taxon>
        <taxon>Lepidoptera</taxon>
        <taxon>Glossata</taxon>
        <taxon>Ditrysia</taxon>
        <taxon>Tineoidea</taxon>
        <taxon>Psychidae</taxon>
        <taxon>Oiketicinae</taxon>
        <taxon>Eumeta</taxon>
    </lineage>
</organism>
<proteinExistence type="predicted"/>
<dbReference type="EMBL" id="BGZK01001469">
    <property type="protein sequence ID" value="GBP80578.1"/>
    <property type="molecule type" value="Genomic_DNA"/>
</dbReference>
<name>A0A4C1YWU6_EUMVA</name>
<keyword evidence="3" id="KW-1185">Reference proteome</keyword>
<reference evidence="2 3" key="1">
    <citation type="journal article" date="2019" name="Commun. Biol.">
        <title>The bagworm genome reveals a unique fibroin gene that provides high tensile strength.</title>
        <authorList>
            <person name="Kono N."/>
            <person name="Nakamura H."/>
            <person name="Ohtoshi R."/>
            <person name="Tomita M."/>
            <person name="Numata K."/>
            <person name="Arakawa K."/>
        </authorList>
    </citation>
    <scope>NUCLEOTIDE SEQUENCE [LARGE SCALE GENOMIC DNA]</scope>
</reference>